<reference evidence="3 4" key="1">
    <citation type="submission" date="2020-02" db="EMBL/GenBank/DDBJ databases">
        <title>Pseudoroseicyclus tamarix, sp. nov., isolated from offshore sediment of a Tamarix chinensis forest.</title>
        <authorList>
            <person name="Gai Y."/>
        </authorList>
    </citation>
    <scope>NUCLEOTIDE SEQUENCE [LARGE SCALE GENOMIC DNA]</scope>
    <source>
        <strain evidence="3 4">CLL3-39</strain>
    </source>
</reference>
<evidence type="ECO:0000256" key="2">
    <source>
        <dbReference type="SAM" id="SignalP"/>
    </source>
</evidence>
<dbReference type="AlphaFoldDB" id="A0A6B2JKF6"/>
<gene>
    <name evidence="3" type="ORF">GZA08_13355</name>
</gene>
<accession>A0A6B2JKF6</accession>
<evidence type="ECO:0000256" key="1">
    <source>
        <dbReference type="SAM" id="MobiDB-lite"/>
    </source>
</evidence>
<feature type="signal peptide" evidence="2">
    <location>
        <begin position="1"/>
        <end position="19"/>
    </location>
</feature>
<dbReference type="RefSeq" id="WP_163894465.1">
    <property type="nucleotide sequence ID" value="NZ_JAAGAB010000003.1"/>
</dbReference>
<protein>
    <submittedName>
        <fullName evidence="3">Uncharacterized protein</fullName>
    </submittedName>
</protein>
<organism evidence="3 4">
    <name type="scientific">Pseudoroseicyclus tamaricis</name>
    <dbReference type="NCBI Taxonomy" id="2705421"/>
    <lineage>
        <taxon>Bacteria</taxon>
        <taxon>Pseudomonadati</taxon>
        <taxon>Pseudomonadota</taxon>
        <taxon>Alphaproteobacteria</taxon>
        <taxon>Rhodobacterales</taxon>
        <taxon>Paracoccaceae</taxon>
        <taxon>Pseudoroseicyclus</taxon>
    </lineage>
</organism>
<evidence type="ECO:0000313" key="3">
    <source>
        <dbReference type="EMBL" id="NDV01953.1"/>
    </source>
</evidence>
<feature type="region of interest" description="Disordered" evidence="1">
    <location>
        <begin position="24"/>
        <end position="74"/>
    </location>
</feature>
<proteinExistence type="predicted"/>
<sequence>MTFSMIRPAALGSALFLLAACGSTPDEGSSAGSEPVQPAAAEQPAAAAPATSTPSSPATASPAPAGGPIGPADVTDELAADMAAFGESGATINDFIARYGQPAERQEDVRFFRLVGETLYYGSPYGSDGPSIWVEFDPVAYVSTMIHVPQGGNAAPYDRFF</sequence>
<comment type="caution">
    <text evidence="3">The sequence shown here is derived from an EMBL/GenBank/DDBJ whole genome shotgun (WGS) entry which is preliminary data.</text>
</comment>
<keyword evidence="2" id="KW-0732">Signal</keyword>
<dbReference type="Proteomes" id="UP000474757">
    <property type="component" value="Unassembled WGS sequence"/>
</dbReference>
<keyword evidence="4" id="KW-1185">Reference proteome</keyword>
<feature type="chain" id="PRO_5025685156" evidence="2">
    <location>
        <begin position="20"/>
        <end position="161"/>
    </location>
</feature>
<dbReference type="PROSITE" id="PS51257">
    <property type="entry name" value="PROKAR_LIPOPROTEIN"/>
    <property type="match status" value="1"/>
</dbReference>
<feature type="compositionally biased region" description="Low complexity" evidence="1">
    <location>
        <begin position="38"/>
        <end position="72"/>
    </location>
</feature>
<name>A0A6B2JKF6_9RHOB</name>
<evidence type="ECO:0000313" key="4">
    <source>
        <dbReference type="Proteomes" id="UP000474757"/>
    </source>
</evidence>
<dbReference type="EMBL" id="JAAGAB010000003">
    <property type="protein sequence ID" value="NDV01953.1"/>
    <property type="molecule type" value="Genomic_DNA"/>
</dbReference>